<dbReference type="GO" id="GO:0016787">
    <property type="term" value="F:hydrolase activity"/>
    <property type="evidence" value="ECO:0007669"/>
    <property type="project" value="UniProtKB-UniRule"/>
</dbReference>
<protein>
    <recommendedName>
        <fullName evidence="9">DNA 3'-5' helicase</fullName>
        <ecNumber evidence="9">5.6.2.4</ecNumber>
    </recommendedName>
    <alternativeName>
        <fullName evidence="10">DNA 3'-5' helicase II</fullName>
    </alternativeName>
</protein>
<reference evidence="14 15" key="1">
    <citation type="journal article" date="2017" name="ISME J.">
        <title>Energy and carbon metabolisms in a deep terrestrial subsurface fluid microbial community.</title>
        <authorList>
            <person name="Momper L."/>
            <person name="Jungbluth S.P."/>
            <person name="Lee M.D."/>
            <person name="Amend J.P."/>
        </authorList>
    </citation>
    <scope>NUCLEOTIDE SEQUENCE [LARGE SCALE GENOMIC DNA]</scope>
    <source>
        <strain evidence="14">SURF_26</strain>
    </source>
</reference>
<comment type="catalytic activity">
    <reaction evidence="11">
        <text>ATP + H2O = ADP + phosphate + H(+)</text>
        <dbReference type="Rhea" id="RHEA:13065"/>
        <dbReference type="ChEBI" id="CHEBI:15377"/>
        <dbReference type="ChEBI" id="CHEBI:15378"/>
        <dbReference type="ChEBI" id="CHEBI:30616"/>
        <dbReference type="ChEBI" id="CHEBI:43474"/>
        <dbReference type="ChEBI" id="CHEBI:456216"/>
        <dbReference type="EC" id="5.6.2.4"/>
    </reaction>
</comment>
<dbReference type="Pfam" id="PF13361">
    <property type="entry name" value="UvrD_C"/>
    <property type="match status" value="2"/>
</dbReference>
<dbReference type="GO" id="GO:0005524">
    <property type="term" value="F:ATP binding"/>
    <property type="evidence" value="ECO:0007669"/>
    <property type="project" value="UniProtKB-UniRule"/>
</dbReference>
<dbReference type="CDD" id="cd17932">
    <property type="entry name" value="DEXQc_UvrD"/>
    <property type="match status" value="1"/>
</dbReference>
<evidence type="ECO:0000256" key="11">
    <source>
        <dbReference type="ARBA" id="ARBA00048988"/>
    </source>
</evidence>
<comment type="catalytic activity">
    <reaction evidence="8">
        <text>Couples ATP hydrolysis with the unwinding of duplex DNA by translocating in the 3'-5' direction.</text>
        <dbReference type="EC" id="5.6.2.4"/>
    </reaction>
</comment>
<evidence type="ECO:0000256" key="3">
    <source>
        <dbReference type="ARBA" id="ARBA00022801"/>
    </source>
</evidence>
<sequence length="711" mass="80417">AEVTGKKNTAKAVSEAYFNTLNTLGSEFQTLLFTPLSDIENACGPVLAEAIRRLRDREVYISEGYDGEFGHITVFKPDEINGLNTGALFGSDKPAATLPVRPKSSILFDINAFKEYKPIAEIIPEPKKKEQSKQVTAQQSDAIAFGEGVCLVIAGPGAGKTHILTSRIVSLIKDKNVPPEEILAITFSNKAAQEIRDRVEQQLPGCTAPISTFHSFGLSIVRNHLSLCGRQDGFQLIDEEDKQAIFNLMCESPKESKTMMRLMSAFKNGILNDDLPAELINNYAAHLRKINAFDLDDLIYVPVRLMTAYPSRIEQYTQKYRWILIDEYQDINRRQYELIRFLTDTPSPNLFVIGDPDQAIYGFRGSDVTLIRQLTKDYPQAETITLDKSYRCPEPILKAAGQVLQHKNYLSGTPDDVKITLFECATDTAEADRIAGQIERMIGGVRSFSINSGMSDGEEYQDIQSFSDFAVLCRTAHMFDGFITAFENHGIAYQVVSSTPFFMREPLYSVLKSLKHLYFIEEGDISQKSVEISSDDIVRQLIENNAPLRDILDVALRHEGIDEHDRICLKSMAEPFGTDYTSFFASLMMREGLDEYDKQAESVSLMTLHASKGLEFQAVFIPGCENNIIPFEIFGKKTDTELAEEERLFYVGATRSKKYLFLSCAQRRMLRNRVLNQSRSYLLDRVEQELLKNEKRPNRYIQKNEQLSLFS</sequence>
<evidence type="ECO:0000313" key="15">
    <source>
        <dbReference type="Proteomes" id="UP000266426"/>
    </source>
</evidence>
<keyword evidence="4 12" id="KW-0347">Helicase</keyword>
<evidence type="ECO:0000256" key="8">
    <source>
        <dbReference type="ARBA" id="ARBA00034617"/>
    </source>
</evidence>
<evidence type="ECO:0000256" key="10">
    <source>
        <dbReference type="ARBA" id="ARBA00034923"/>
    </source>
</evidence>
<evidence type="ECO:0000256" key="9">
    <source>
        <dbReference type="ARBA" id="ARBA00034808"/>
    </source>
</evidence>
<dbReference type="Gene3D" id="1.10.486.10">
    <property type="entry name" value="PCRA, domain 4"/>
    <property type="match status" value="1"/>
</dbReference>
<dbReference type="Pfam" id="PF00580">
    <property type="entry name" value="UvrD-helicase"/>
    <property type="match status" value="1"/>
</dbReference>
<evidence type="ECO:0000256" key="5">
    <source>
        <dbReference type="ARBA" id="ARBA00022840"/>
    </source>
</evidence>
<keyword evidence="7" id="KW-0413">Isomerase</keyword>
<dbReference type="InterPro" id="IPR014017">
    <property type="entry name" value="DNA_helicase_UvrD-like_C"/>
</dbReference>
<keyword evidence="5 12" id="KW-0067">ATP-binding</keyword>
<evidence type="ECO:0000256" key="7">
    <source>
        <dbReference type="ARBA" id="ARBA00023235"/>
    </source>
</evidence>
<comment type="caution">
    <text evidence="14">The sequence shown here is derived from an EMBL/GenBank/DDBJ whole genome shotgun (WGS) entry which is preliminary data.</text>
</comment>
<dbReference type="GO" id="GO:0043138">
    <property type="term" value="F:3'-5' DNA helicase activity"/>
    <property type="evidence" value="ECO:0007669"/>
    <property type="project" value="UniProtKB-EC"/>
</dbReference>
<dbReference type="SUPFAM" id="SSF52540">
    <property type="entry name" value="P-loop containing nucleoside triphosphate hydrolases"/>
    <property type="match status" value="1"/>
</dbReference>
<dbReference type="InterPro" id="IPR000212">
    <property type="entry name" value="DNA_helicase_UvrD/REP"/>
</dbReference>
<dbReference type="Proteomes" id="UP000266426">
    <property type="component" value="Unassembled WGS sequence"/>
</dbReference>
<evidence type="ECO:0000259" key="13">
    <source>
        <dbReference type="PROSITE" id="PS51198"/>
    </source>
</evidence>
<comment type="similarity">
    <text evidence="1">Belongs to the helicase family. UvrD subfamily.</text>
</comment>
<evidence type="ECO:0000313" key="14">
    <source>
        <dbReference type="EMBL" id="RJP57726.1"/>
    </source>
</evidence>
<feature type="binding site" evidence="12">
    <location>
        <begin position="154"/>
        <end position="161"/>
    </location>
    <ligand>
        <name>ATP</name>
        <dbReference type="ChEBI" id="CHEBI:30616"/>
    </ligand>
</feature>
<proteinExistence type="inferred from homology"/>
<dbReference type="PANTHER" id="PTHR11070:SF2">
    <property type="entry name" value="ATP-DEPENDENT DNA HELICASE SRS2"/>
    <property type="match status" value="1"/>
</dbReference>
<dbReference type="AlphaFoldDB" id="A0A3A4R009"/>
<evidence type="ECO:0000256" key="6">
    <source>
        <dbReference type="ARBA" id="ARBA00023125"/>
    </source>
</evidence>
<evidence type="ECO:0000256" key="2">
    <source>
        <dbReference type="ARBA" id="ARBA00022741"/>
    </source>
</evidence>
<dbReference type="PROSITE" id="PS51198">
    <property type="entry name" value="UVRD_HELICASE_ATP_BIND"/>
    <property type="match status" value="1"/>
</dbReference>
<dbReference type="GO" id="GO:0003677">
    <property type="term" value="F:DNA binding"/>
    <property type="evidence" value="ECO:0007669"/>
    <property type="project" value="UniProtKB-KW"/>
</dbReference>
<accession>A0A3A4R009</accession>
<evidence type="ECO:0000256" key="4">
    <source>
        <dbReference type="ARBA" id="ARBA00022806"/>
    </source>
</evidence>
<evidence type="ECO:0000256" key="12">
    <source>
        <dbReference type="PROSITE-ProRule" id="PRU00560"/>
    </source>
</evidence>
<dbReference type="GO" id="GO:0000725">
    <property type="term" value="P:recombinational repair"/>
    <property type="evidence" value="ECO:0007669"/>
    <property type="project" value="TreeGrafter"/>
</dbReference>
<dbReference type="CDD" id="cd18807">
    <property type="entry name" value="SF1_C_UvrD"/>
    <property type="match status" value="1"/>
</dbReference>
<name>A0A3A4R009_9BACT</name>
<dbReference type="EC" id="5.6.2.4" evidence="9"/>
<dbReference type="Gene3D" id="3.40.50.300">
    <property type="entry name" value="P-loop containing nucleotide triphosphate hydrolases"/>
    <property type="match status" value="3"/>
</dbReference>
<keyword evidence="2 12" id="KW-0547">Nucleotide-binding</keyword>
<dbReference type="EMBL" id="QZJZ01000076">
    <property type="protein sequence ID" value="RJP57726.1"/>
    <property type="molecule type" value="Genomic_DNA"/>
</dbReference>
<keyword evidence="6" id="KW-0238">DNA-binding</keyword>
<gene>
    <name evidence="14" type="ORF">C4541_09705</name>
</gene>
<dbReference type="InterPro" id="IPR013986">
    <property type="entry name" value="DExx_box_DNA_helicase_dom_sf"/>
</dbReference>
<dbReference type="Gene3D" id="1.10.10.160">
    <property type="match status" value="1"/>
</dbReference>
<feature type="domain" description="UvrD-like helicase ATP-binding" evidence="13">
    <location>
        <begin position="133"/>
        <end position="393"/>
    </location>
</feature>
<organism evidence="14 15">
    <name type="scientific">Candidatus Auribacter fodinae</name>
    <dbReference type="NCBI Taxonomy" id="2093366"/>
    <lineage>
        <taxon>Bacteria</taxon>
        <taxon>Pseudomonadati</taxon>
        <taxon>Candidatus Auribacterota</taxon>
        <taxon>Candidatus Auribacteria</taxon>
        <taxon>Candidatus Auribacterales</taxon>
        <taxon>Candidatus Auribacteraceae</taxon>
        <taxon>Candidatus Auribacter</taxon>
    </lineage>
</organism>
<evidence type="ECO:0000256" key="1">
    <source>
        <dbReference type="ARBA" id="ARBA00009922"/>
    </source>
</evidence>
<feature type="non-terminal residue" evidence="14">
    <location>
        <position position="1"/>
    </location>
</feature>
<keyword evidence="3 12" id="KW-0378">Hydrolase</keyword>
<dbReference type="PANTHER" id="PTHR11070">
    <property type="entry name" value="UVRD / RECB / PCRA DNA HELICASE FAMILY MEMBER"/>
    <property type="match status" value="1"/>
</dbReference>
<dbReference type="InterPro" id="IPR027417">
    <property type="entry name" value="P-loop_NTPase"/>
</dbReference>
<dbReference type="InterPro" id="IPR014016">
    <property type="entry name" value="UvrD-like_ATP-bd"/>
</dbReference>